<dbReference type="PANTHER" id="PTHR38463:SF1">
    <property type="entry name" value="STRESS RESPONSE PROTEIN YSNF"/>
    <property type="match status" value="1"/>
</dbReference>
<dbReference type="InterPro" id="IPR052967">
    <property type="entry name" value="Stress_Response_Assoc"/>
</dbReference>
<gene>
    <name evidence="4" type="ORF">FHS44_006367</name>
</gene>
<feature type="domain" description="PRC-barrel" evidence="2">
    <location>
        <begin position="6"/>
        <end position="75"/>
    </location>
</feature>
<evidence type="ECO:0000313" key="5">
    <source>
        <dbReference type="Proteomes" id="UP000552644"/>
    </source>
</evidence>
<dbReference type="PANTHER" id="PTHR38463">
    <property type="entry name" value="STRESS RESPONSE PROTEIN YSNF"/>
    <property type="match status" value="1"/>
</dbReference>
<dbReference type="InterPro" id="IPR011033">
    <property type="entry name" value="PRC_barrel-like_sf"/>
</dbReference>
<dbReference type="Proteomes" id="UP000552644">
    <property type="component" value="Unassembled WGS sequence"/>
</dbReference>
<feature type="region of interest" description="Disordered" evidence="1">
    <location>
        <begin position="114"/>
        <end position="168"/>
    </location>
</feature>
<protein>
    <submittedName>
        <fullName evidence="4">Uncharacterized protein (TIGR02271 family)</fullName>
    </submittedName>
</protein>
<evidence type="ECO:0000256" key="1">
    <source>
        <dbReference type="SAM" id="MobiDB-lite"/>
    </source>
</evidence>
<dbReference type="SUPFAM" id="SSF50346">
    <property type="entry name" value="PRC-barrel domain"/>
    <property type="match status" value="1"/>
</dbReference>
<evidence type="ECO:0000259" key="3">
    <source>
        <dbReference type="Pfam" id="PF09557"/>
    </source>
</evidence>
<accession>A0A7W7QT05</accession>
<evidence type="ECO:0000313" key="4">
    <source>
        <dbReference type="EMBL" id="MBB4919225.1"/>
    </source>
</evidence>
<proteinExistence type="predicted"/>
<dbReference type="Gene3D" id="3.90.50.10">
    <property type="entry name" value="Photosynthetic Reaction Center, subunit H, domain 2"/>
    <property type="match status" value="1"/>
</dbReference>
<feature type="compositionally biased region" description="Basic and acidic residues" evidence="1">
    <location>
        <begin position="126"/>
        <end position="168"/>
    </location>
</feature>
<dbReference type="AlphaFoldDB" id="A0A7W7QT05"/>
<dbReference type="InterPro" id="IPR027275">
    <property type="entry name" value="PRC-brl_dom"/>
</dbReference>
<feature type="domain" description="DUF2382" evidence="3">
    <location>
        <begin position="153"/>
        <end position="264"/>
    </location>
</feature>
<dbReference type="Pfam" id="PF09557">
    <property type="entry name" value="DUF2382"/>
    <property type="match status" value="1"/>
</dbReference>
<organism evidence="4 5">
    <name type="scientific">Streptosporangium saharense</name>
    <dbReference type="NCBI Taxonomy" id="1706840"/>
    <lineage>
        <taxon>Bacteria</taxon>
        <taxon>Bacillati</taxon>
        <taxon>Actinomycetota</taxon>
        <taxon>Actinomycetes</taxon>
        <taxon>Streptosporangiales</taxon>
        <taxon>Streptosporangiaceae</taxon>
        <taxon>Streptosporangium</taxon>
    </lineage>
</organism>
<dbReference type="InterPro" id="IPR014747">
    <property type="entry name" value="Bac_photo_RC_H_C"/>
</dbReference>
<evidence type="ECO:0000259" key="2">
    <source>
        <dbReference type="Pfam" id="PF05239"/>
    </source>
</evidence>
<comment type="caution">
    <text evidence="4">The sequence shown here is derived from an EMBL/GenBank/DDBJ whole genome shotgun (WGS) entry which is preliminary data.</text>
</comment>
<dbReference type="GO" id="GO:0019684">
    <property type="term" value="P:photosynthesis, light reaction"/>
    <property type="evidence" value="ECO:0007669"/>
    <property type="project" value="InterPro"/>
</dbReference>
<name>A0A7W7QT05_9ACTN</name>
<feature type="region of interest" description="Disordered" evidence="1">
    <location>
        <begin position="245"/>
        <end position="278"/>
    </location>
</feature>
<reference evidence="4 5" key="1">
    <citation type="submission" date="2020-08" db="EMBL/GenBank/DDBJ databases">
        <title>Genomic Encyclopedia of Type Strains, Phase III (KMG-III): the genomes of soil and plant-associated and newly described type strains.</title>
        <authorList>
            <person name="Whitman W."/>
        </authorList>
    </citation>
    <scope>NUCLEOTIDE SEQUENCE [LARGE SCALE GENOMIC DNA]</scope>
    <source>
        <strain evidence="4 5">CECT 8840</strain>
    </source>
</reference>
<dbReference type="Pfam" id="PF05239">
    <property type="entry name" value="PRC"/>
    <property type="match status" value="1"/>
</dbReference>
<dbReference type="GO" id="GO:0030077">
    <property type="term" value="C:plasma membrane light-harvesting complex"/>
    <property type="evidence" value="ECO:0007669"/>
    <property type="project" value="InterPro"/>
</dbReference>
<keyword evidence="5" id="KW-1185">Reference proteome</keyword>
<sequence length="278" mass="31590">MITQNQVSTVIDQTVYDNHGDKVGKIKHVYLDDETGRPEWLCVQTGLFGMNETFIPIQGADVVGDHVEVAFDKDRIKDAPNIDVESGGHMSAQEERELYRYYGINLDESWQRANQPGETGWAHTAGQRERERLGSMGREREAERADLTGDDAMTRSEERLTAGTETHESGRARLRKYVVTEEQQVTVPVTHEEVRVEREPITDDNREAALRGPEITEAEHEVTLHEQRPVVEKNTVPVERVRMTTEEVTGEETITEQVRKERIEAEGDTGEPGRPSER</sequence>
<dbReference type="RefSeq" id="WP_184721258.1">
    <property type="nucleotide sequence ID" value="NZ_JACHJP010000009.1"/>
</dbReference>
<dbReference type="EMBL" id="JACHJP010000009">
    <property type="protein sequence ID" value="MBB4919225.1"/>
    <property type="molecule type" value="Genomic_DNA"/>
</dbReference>
<dbReference type="InterPro" id="IPR019060">
    <property type="entry name" value="DUF2382"/>
</dbReference>